<sequence length="101" mass="11487">MAKDKAKKKKTFTRKGVKRYGMVEFTTPIYEESFVFPATKHLSQKIAMSLDEGKFKVLYDWLRDAGVTEEEIEAFAALDGEETREFMEAWGAGQVATLPKS</sequence>
<organism evidence="1">
    <name type="scientific">Siphoviridae sp. ct6bU4</name>
    <dbReference type="NCBI Taxonomy" id="2825344"/>
    <lineage>
        <taxon>Viruses</taxon>
        <taxon>Duplodnaviria</taxon>
        <taxon>Heunggongvirae</taxon>
        <taxon>Uroviricota</taxon>
        <taxon>Caudoviricetes</taxon>
    </lineage>
</organism>
<proteinExistence type="predicted"/>
<name>A0A8S5VAC5_9CAUD</name>
<evidence type="ECO:0000313" key="1">
    <source>
        <dbReference type="EMBL" id="DAG03705.1"/>
    </source>
</evidence>
<dbReference type="EMBL" id="BK016234">
    <property type="protein sequence ID" value="DAG03705.1"/>
    <property type="molecule type" value="Genomic_DNA"/>
</dbReference>
<protein>
    <submittedName>
        <fullName evidence="1">Uncharacterized protein</fullName>
    </submittedName>
</protein>
<accession>A0A8S5VAC5</accession>
<reference evidence="1" key="1">
    <citation type="journal article" date="2021" name="Proc. Natl. Acad. Sci. U.S.A.">
        <title>A Catalog of Tens of Thousands of Viruses from Human Metagenomes Reveals Hidden Associations with Chronic Diseases.</title>
        <authorList>
            <person name="Tisza M.J."/>
            <person name="Buck C.B."/>
        </authorList>
    </citation>
    <scope>NUCLEOTIDE SEQUENCE</scope>
    <source>
        <strain evidence="1">Ct6bU4</strain>
    </source>
</reference>